<dbReference type="HOGENOM" id="CLU_2449876_0_0_6"/>
<dbReference type="AlphaFoldDB" id="C6CG45"/>
<dbReference type="EMBL" id="CP001655">
    <property type="protein sequence ID" value="ACT06615.1"/>
    <property type="molecule type" value="Genomic_DNA"/>
</dbReference>
<name>C6CG45_DICC1</name>
<evidence type="ECO:0000313" key="1">
    <source>
        <dbReference type="EMBL" id="ACT06615.1"/>
    </source>
</evidence>
<reference evidence="1 2" key="1">
    <citation type="submission" date="2009-06" db="EMBL/GenBank/DDBJ databases">
        <title>Complete sequence of Dickeya zeae Ech1591.</title>
        <authorList>
            <consortium name="US DOE Joint Genome Institute"/>
            <person name="Lucas S."/>
            <person name="Copeland A."/>
            <person name="Lapidus A."/>
            <person name="Glavina del Rio T."/>
            <person name="Tice H."/>
            <person name="Bruce D."/>
            <person name="Goodwin L."/>
            <person name="Pitluck S."/>
            <person name="Chertkov O."/>
            <person name="Brettin T."/>
            <person name="Detter J.C."/>
            <person name="Han C."/>
            <person name="Larimer F."/>
            <person name="Land M."/>
            <person name="Hauser L."/>
            <person name="Kyrpides N."/>
            <person name="Ovchinnikova G."/>
            <person name="Balakrishnan V."/>
            <person name="Glasner J."/>
            <person name="Perna N.T."/>
        </authorList>
    </citation>
    <scope>NUCLEOTIDE SEQUENCE [LARGE SCALE GENOMIC DNA]</scope>
    <source>
        <strain evidence="1 2">Ech1591</strain>
    </source>
</reference>
<evidence type="ECO:0000313" key="2">
    <source>
        <dbReference type="Proteomes" id="UP000002735"/>
    </source>
</evidence>
<proteinExistence type="predicted"/>
<sequence>MLHVLEPLEVHLSRVNFVKNNTPYPACGEAECWMGGSNVYPLPSKVIHCHYLLKTNSVYCTSHSKLSVDHSIAEMIGEGFSPLNRVIHG</sequence>
<organism evidence="1 2">
    <name type="scientific">Dickeya chrysanthemi (strain Ech1591)</name>
    <name type="common">Dickeya zeae (strain Ech1591)</name>
    <dbReference type="NCBI Taxonomy" id="561229"/>
    <lineage>
        <taxon>Bacteria</taxon>
        <taxon>Pseudomonadati</taxon>
        <taxon>Pseudomonadota</taxon>
        <taxon>Gammaproteobacteria</taxon>
        <taxon>Enterobacterales</taxon>
        <taxon>Pectobacteriaceae</taxon>
        <taxon>Dickeya</taxon>
    </lineage>
</organism>
<protein>
    <submittedName>
        <fullName evidence="1">Uncharacterized protein</fullName>
    </submittedName>
</protein>
<dbReference type="Proteomes" id="UP000002735">
    <property type="component" value="Chromosome"/>
</dbReference>
<dbReference type="KEGG" id="dze:Dd1591_1763"/>
<gene>
    <name evidence="1" type="ordered locus">Dd1591_1763</name>
</gene>
<accession>C6CG45</accession>